<evidence type="ECO:0000256" key="1">
    <source>
        <dbReference type="ARBA" id="ARBA00004429"/>
    </source>
</evidence>
<evidence type="ECO:0000256" key="7">
    <source>
        <dbReference type="ARBA" id="ARBA00023136"/>
    </source>
</evidence>
<evidence type="ECO:0000256" key="4">
    <source>
        <dbReference type="ARBA" id="ARBA00022519"/>
    </source>
</evidence>
<dbReference type="GO" id="GO:0022857">
    <property type="term" value="F:transmembrane transporter activity"/>
    <property type="evidence" value="ECO:0007669"/>
    <property type="project" value="UniProtKB-UniRule"/>
</dbReference>
<comment type="similarity">
    <text evidence="8 9">Belongs to the TRAP transporter small permease family.</text>
</comment>
<dbReference type="OrthoDB" id="4964541at2"/>
<keyword evidence="3" id="KW-1003">Cell membrane</keyword>
<gene>
    <name evidence="11" type="ORF">VZ95_07915</name>
</gene>
<evidence type="ECO:0000256" key="5">
    <source>
        <dbReference type="ARBA" id="ARBA00022692"/>
    </source>
</evidence>
<dbReference type="GO" id="GO:0005886">
    <property type="term" value="C:plasma membrane"/>
    <property type="evidence" value="ECO:0007669"/>
    <property type="project" value="UniProtKB-SubCell"/>
</dbReference>
<organism evidence="11 12">
    <name type="scientific">Elstera litoralis</name>
    <dbReference type="NCBI Taxonomy" id="552518"/>
    <lineage>
        <taxon>Bacteria</taxon>
        <taxon>Pseudomonadati</taxon>
        <taxon>Pseudomonadota</taxon>
        <taxon>Alphaproteobacteria</taxon>
        <taxon>Rhodospirillales</taxon>
        <taxon>Rhodospirillaceae</taxon>
        <taxon>Elstera</taxon>
    </lineage>
</organism>
<keyword evidence="12" id="KW-1185">Reference proteome</keyword>
<proteinExistence type="inferred from homology"/>
<name>A0A0F3ITV0_9PROT</name>
<keyword evidence="6 9" id="KW-1133">Transmembrane helix</keyword>
<feature type="transmembrane region" description="Helical" evidence="9">
    <location>
        <begin position="12"/>
        <end position="32"/>
    </location>
</feature>
<evidence type="ECO:0000313" key="12">
    <source>
        <dbReference type="Proteomes" id="UP000033774"/>
    </source>
</evidence>
<dbReference type="PATRIC" id="fig|552518.3.peg.800"/>
<keyword evidence="2 9" id="KW-0813">Transport</keyword>
<dbReference type="EMBL" id="LAJY01000175">
    <property type="protein sequence ID" value="KJV09988.1"/>
    <property type="molecule type" value="Genomic_DNA"/>
</dbReference>
<dbReference type="PANTHER" id="PTHR35011:SF2">
    <property type="entry name" value="2,3-DIKETO-L-GULONATE TRAP TRANSPORTER SMALL PERMEASE PROTEIN YIAM"/>
    <property type="match status" value="1"/>
</dbReference>
<evidence type="ECO:0000259" key="10">
    <source>
        <dbReference type="Pfam" id="PF04290"/>
    </source>
</evidence>
<comment type="function">
    <text evidence="9">Part of the tripartite ATP-independent periplasmic (TRAP) transport system.</text>
</comment>
<dbReference type="PANTHER" id="PTHR35011">
    <property type="entry name" value="2,3-DIKETO-L-GULONATE TRAP TRANSPORTER SMALL PERMEASE PROTEIN YIAM"/>
    <property type="match status" value="1"/>
</dbReference>
<keyword evidence="7 9" id="KW-0472">Membrane</keyword>
<dbReference type="Proteomes" id="UP000033774">
    <property type="component" value="Unassembled WGS sequence"/>
</dbReference>
<feature type="transmembrane region" description="Helical" evidence="9">
    <location>
        <begin position="124"/>
        <end position="145"/>
    </location>
</feature>
<comment type="caution">
    <text evidence="11">The sequence shown here is derived from an EMBL/GenBank/DDBJ whole genome shotgun (WGS) entry which is preliminary data.</text>
</comment>
<accession>A0A0F3ITV0</accession>
<comment type="subcellular location">
    <subcellularLocation>
        <location evidence="1 9">Cell inner membrane</location>
        <topology evidence="1 9">Multi-pass membrane protein</topology>
    </subcellularLocation>
</comment>
<evidence type="ECO:0000256" key="9">
    <source>
        <dbReference type="RuleBase" id="RU369079"/>
    </source>
</evidence>
<keyword evidence="5 9" id="KW-0812">Transmembrane</keyword>
<sequence>MVRRLERVTEWVMGVMLAAMMVLVFSNVVLRYAFGTGIVWGEEISRLLFVWLVFLGAILALKNHQHLGLELLVARLSPQGRKLCAILSHSLMLYALYLFFMGSYVQTVIGLDIYSTVLRFSTALYAAAGLFPALVMAVIVLLNLVRILMSHPAAMIPGTPDHAAFGSDL</sequence>
<feature type="transmembrane region" description="Helical" evidence="9">
    <location>
        <begin position="83"/>
        <end position="104"/>
    </location>
</feature>
<evidence type="ECO:0000256" key="3">
    <source>
        <dbReference type="ARBA" id="ARBA00022475"/>
    </source>
</evidence>
<protein>
    <recommendedName>
        <fullName evidence="9">TRAP transporter small permease protein</fullName>
    </recommendedName>
</protein>
<dbReference type="AlphaFoldDB" id="A0A0F3ITV0"/>
<evidence type="ECO:0000256" key="6">
    <source>
        <dbReference type="ARBA" id="ARBA00022989"/>
    </source>
</evidence>
<comment type="subunit">
    <text evidence="9">The complex comprises the extracytoplasmic solute receptor protein and the two transmembrane proteins.</text>
</comment>
<evidence type="ECO:0000256" key="2">
    <source>
        <dbReference type="ARBA" id="ARBA00022448"/>
    </source>
</evidence>
<keyword evidence="4 9" id="KW-0997">Cell inner membrane</keyword>
<reference evidence="11 12" key="1">
    <citation type="submission" date="2015-03" db="EMBL/GenBank/DDBJ databases">
        <title>Draft genome sequence of Elstera litoralis.</title>
        <authorList>
            <person name="Rahalkar M.C."/>
            <person name="Dhakephalkar P.K."/>
            <person name="Pore S.D."/>
            <person name="Arora P."/>
            <person name="Kapse N.G."/>
            <person name="Pandit P.S."/>
        </authorList>
    </citation>
    <scope>NUCLEOTIDE SEQUENCE [LARGE SCALE GENOMIC DNA]</scope>
    <source>
        <strain evidence="11 12">Dia-1</strain>
    </source>
</reference>
<dbReference type="GO" id="GO:0015740">
    <property type="term" value="P:C4-dicarboxylate transport"/>
    <property type="evidence" value="ECO:0007669"/>
    <property type="project" value="TreeGrafter"/>
</dbReference>
<dbReference type="InterPro" id="IPR055348">
    <property type="entry name" value="DctQ"/>
</dbReference>
<dbReference type="Pfam" id="PF04290">
    <property type="entry name" value="DctQ"/>
    <property type="match status" value="1"/>
</dbReference>
<feature type="domain" description="Tripartite ATP-independent periplasmic transporters DctQ component" evidence="10">
    <location>
        <begin position="20"/>
        <end position="147"/>
    </location>
</feature>
<dbReference type="InterPro" id="IPR007387">
    <property type="entry name" value="TRAP_DctQ"/>
</dbReference>
<feature type="transmembrane region" description="Helical" evidence="9">
    <location>
        <begin position="44"/>
        <end position="62"/>
    </location>
</feature>
<evidence type="ECO:0000313" key="11">
    <source>
        <dbReference type="EMBL" id="KJV09988.1"/>
    </source>
</evidence>
<evidence type="ECO:0000256" key="8">
    <source>
        <dbReference type="ARBA" id="ARBA00038436"/>
    </source>
</evidence>